<keyword evidence="1" id="KW-1133">Transmembrane helix</keyword>
<keyword evidence="1" id="KW-0472">Membrane</keyword>
<comment type="caution">
    <text evidence="2">The sequence shown here is derived from an EMBL/GenBank/DDBJ whole genome shotgun (WGS) entry which is preliminary data.</text>
</comment>
<dbReference type="RefSeq" id="WP_186953564.1">
    <property type="nucleotide sequence ID" value="NZ_JACOFX010000004.1"/>
</dbReference>
<keyword evidence="1" id="KW-0812">Transmembrane</keyword>
<evidence type="ECO:0000313" key="2">
    <source>
        <dbReference type="EMBL" id="MBC3908010.1"/>
    </source>
</evidence>
<protein>
    <submittedName>
        <fullName evidence="2">Uncharacterized protein</fullName>
    </submittedName>
</protein>
<feature type="transmembrane region" description="Helical" evidence="1">
    <location>
        <begin position="51"/>
        <end position="69"/>
    </location>
</feature>
<reference evidence="2 3" key="1">
    <citation type="submission" date="2020-08" db="EMBL/GenBank/DDBJ databases">
        <title>Novel species isolated from subtropical streams in China.</title>
        <authorList>
            <person name="Lu H."/>
        </authorList>
    </citation>
    <scope>NUCLEOTIDE SEQUENCE [LARGE SCALE GENOMIC DNA]</scope>
    <source>
        <strain evidence="2 3">NL8W</strain>
    </source>
</reference>
<gene>
    <name evidence="2" type="ORF">H8L47_10560</name>
</gene>
<dbReference type="EMBL" id="JACOFX010000004">
    <property type="protein sequence ID" value="MBC3908010.1"/>
    <property type="molecule type" value="Genomic_DNA"/>
</dbReference>
<evidence type="ECO:0000313" key="3">
    <source>
        <dbReference type="Proteomes" id="UP000646911"/>
    </source>
</evidence>
<name>A0ABR6Z8D5_9BURK</name>
<sequence>MKKVRTSFWKQSASFYIGAGLVAEIPLTLFLNLDITRQFLDRFVDWPPPVWLVMMLVLLAYVFTCWLGYKLGLGE</sequence>
<dbReference type="Proteomes" id="UP000646911">
    <property type="component" value="Unassembled WGS sequence"/>
</dbReference>
<keyword evidence="3" id="KW-1185">Reference proteome</keyword>
<evidence type="ECO:0000256" key="1">
    <source>
        <dbReference type="SAM" id="Phobius"/>
    </source>
</evidence>
<feature type="transmembrane region" description="Helical" evidence="1">
    <location>
        <begin position="12"/>
        <end position="31"/>
    </location>
</feature>
<organism evidence="2 3">
    <name type="scientific">Undibacterium umbellatum</name>
    <dbReference type="NCBI Taxonomy" id="2762300"/>
    <lineage>
        <taxon>Bacteria</taxon>
        <taxon>Pseudomonadati</taxon>
        <taxon>Pseudomonadota</taxon>
        <taxon>Betaproteobacteria</taxon>
        <taxon>Burkholderiales</taxon>
        <taxon>Oxalobacteraceae</taxon>
        <taxon>Undibacterium</taxon>
    </lineage>
</organism>
<proteinExistence type="predicted"/>
<accession>A0ABR6Z8D5</accession>